<feature type="transmembrane region" description="Helical" evidence="9">
    <location>
        <begin position="367"/>
        <end position="388"/>
    </location>
</feature>
<dbReference type="InterPro" id="IPR001248">
    <property type="entry name" value="Pur-cyt_permease"/>
</dbReference>
<dbReference type="EMBL" id="CP117449">
    <property type="protein sequence ID" value="WLH15535.1"/>
    <property type="molecule type" value="Genomic_DNA"/>
</dbReference>
<sequence length="514" mass="54342">MMHNNNDNSLTRIETNGVEQIPDHERTAGPTDLFRLIFGGANTFATAVLGSFPVLFGLSFQAGVWAIVLGVVLGSIILAPMGLFGPLNGTNNAVSSGAHFGVHGRIVGSFLSLLTAIAFFSLSVWSSGDALIGGAKRLIGVPETDLSLGLAYGLFALLVLTVCIYGFRFMLWVNRIAVWAASLLFLLGIVAFAPTFDSQFAGTVGLGQPGFWAAFIGAALVAMSNPISFGAFLGDWSRYIPRNTPKRRIMLAVIAAQLATLIPFLFGLATATIVAIKAPDYIAANNYVGGLLAVSPVWFFLPVCLIAVIGGMSTGTTALYGTGLDMSSVFPRVLSRVKATLLIGVLSIAFIFIGRFAANLVQSVSTFAVLIITCTTPWMVIMIIGLLVRRGFYCPDDLQVFTRGETGGRYWFTHGWNWRGLGAWIPSALVGLCFVNLPGQFVGPLGELAGGIDISLPVTLGLASVIYLVLLGLFPEPAQVYGPDDPRSKGSVSPSAEPVARGFIPAGARSAPKP</sequence>
<evidence type="ECO:0000256" key="5">
    <source>
        <dbReference type="ARBA" id="ARBA00022989"/>
    </source>
</evidence>
<reference evidence="10 11" key="1">
    <citation type="submission" date="2023-02" db="EMBL/GenBank/DDBJ databases">
        <title>Evolution of Hrp T3SS in non-pathogenic Pseudomonas fluorescens.</title>
        <authorList>
            <person name="Liao K."/>
            <person name="Wei H."/>
            <person name="Gu Y."/>
        </authorList>
    </citation>
    <scope>NUCLEOTIDE SEQUENCE [LARGE SCALE GENOMIC DNA]</scope>
    <source>
        <strain evidence="10 11">FP205</strain>
    </source>
</reference>
<evidence type="ECO:0000256" key="9">
    <source>
        <dbReference type="SAM" id="Phobius"/>
    </source>
</evidence>
<feature type="transmembrane region" description="Helical" evidence="9">
    <location>
        <begin position="296"/>
        <end position="320"/>
    </location>
</feature>
<comment type="similarity">
    <text evidence="2 7">Belongs to the purine-cytosine permease (2.A.39) family.</text>
</comment>
<evidence type="ECO:0000256" key="4">
    <source>
        <dbReference type="ARBA" id="ARBA00022692"/>
    </source>
</evidence>
<accession>A0ABY9GJD3</accession>
<evidence type="ECO:0000313" key="10">
    <source>
        <dbReference type="EMBL" id="WLH15535.1"/>
    </source>
</evidence>
<feature type="transmembrane region" description="Helical" evidence="9">
    <location>
        <begin position="33"/>
        <end position="56"/>
    </location>
</feature>
<evidence type="ECO:0000256" key="7">
    <source>
        <dbReference type="PIRNR" id="PIRNR002744"/>
    </source>
</evidence>
<feature type="transmembrane region" description="Helical" evidence="9">
    <location>
        <begin position="454"/>
        <end position="474"/>
    </location>
</feature>
<comment type="subcellular location">
    <subcellularLocation>
        <location evidence="1">Membrane</location>
        <topology evidence="1">Multi-pass membrane protein</topology>
    </subcellularLocation>
</comment>
<dbReference type="PANTHER" id="PTHR31806">
    <property type="entry name" value="PURINE-CYTOSINE PERMEASE FCY2-RELATED"/>
    <property type="match status" value="1"/>
</dbReference>
<keyword evidence="4 9" id="KW-0812">Transmembrane</keyword>
<organism evidence="10 11">
    <name type="scientific">Pseudomonas hefeiensis</name>
    <dbReference type="NCBI Taxonomy" id="2738125"/>
    <lineage>
        <taxon>Bacteria</taxon>
        <taxon>Pseudomonadati</taxon>
        <taxon>Pseudomonadota</taxon>
        <taxon>Gammaproteobacteria</taxon>
        <taxon>Pseudomonadales</taxon>
        <taxon>Pseudomonadaceae</taxon>
        <taxon>Pseudomonas</taxon>
    </lineage>
</organism>
<feature type="transmembrane region" description="Helical" evidence="9">
    <location>
        <begin position="146"/>
        <end position="167"/>
    </location>
</feature>
<protein>
    <submittedName>
        <fullName evidence="10">Cytosine permease</fullName>
    </submittedName>
</protein>
<keyword evidence="5 9" id="KW-1133">Transmembrane helix</keyword>
<feature type="transmembrane region" description="Helical" evidence="9">
    <location>
        <begin position="62"/>
        <end position="85"/>
    </location>
</feature>
<dbReference type="PANTHER" id="PTHR31806:SF1">
    <property type="entry name" value="PURINE-CYTOSINE PERMEASE FCY2-RELATED"/>
    <property type="match status" value="1"/>
</dbReference>
<evidence type="ECO:0000256" key="2">
    <source>
        <dbReference type="ARBA" id="ARBA00008974"/>
    </source>
</evidence>
<proteinExistence type="inferred from homology"/>
<evidence type="ECO:0000256" key="6">
    <source>
        <dbReference type="ARBA" id="ARBA00023136"/>
    </source>
</evidence>
<gene>
    <name evidence="10" type="ORF">PSH57_21175</name>
</gene>
<evidence type="ECO:0000313" key="11">
    <source>
        <dbReference type="Proteomes" id="UP001230339"/>
    </source>
</evidence>
<feature type="transmembrane region" description="Helical" evidence="9">
    <location>
        <begin position="211"/>
        <end position="237"/>
    </location>
</feature>
<feature type="transmembrane region" description="Helical" evidence="9">
    <location>
        <begin position="421"/>
        <end position="442"/>
    </location>
</feature>
<feature type="transmembrane region" description="Helical" evidence="9">
    <location>
        <begin position="249"/>
        <end position="276"/>
    </location>
</feature>
<keyword evidence="3 7" id="KW-0813">Transport</keyword>
<dbReference type="Gene3D" id="1.10.4160.10">
    <property type="entry name" value="Hydantoin permease"/>
    <property type="match status" value="1"/>
</dbReference>
<dbReference type="Proteomes" id="UP001230339">
    <property type="component" value="Chromosome"/>
</dbReference>
<dbReference type="InterPro" id="IPR026030">
    <property type="entry name" value="Pur-cyt_permease_Fcy2/21/22"/>
</dbReference>
<dbReference type="PIRSF" id="PIRSF002744">
    <property type="entry name" value="Pur-cyt_permease"/>
    <property type="match status" value="1"/>
</dbReference>
<name>A0ABY9GJD3_9PSED</name>
<feature type="transmembrane region" description="Helical" evidence="9">
    <location>
        <begin position="176"/>
        <end position="196"/>
    </location>
</feature>
<evidence type="ECO:0000256" key="1">
    <source>
        <dbReference type="ARBA" id="ARBA00004141"/>
    </source>
</evidence>
<keyword evidence="6 7" id="KW-0472">Membrane</keyword>
<evidence type="ECO:0000256" key="8">
    <source>
        <dbReference type="SAM" id="MobiDB-lite"/>
    </source>
</evidence>
<feature type="transmembrane region" description="Helical" evidence="9">
    <location>
        <begin position="106"/>
        <end position="126"/>
    </location>
</feature>
<feature type="compositionally biased region" description="Polar residues" evidence="8">
    <location>
        <begin position="1"/>
        <end position="18"/>
    </location>
</feature>
<evidence type="ECO:0000256" key="3">
    <source>
        <dbReference type="ARBA" id="ARBA00022448"/>
    </source>
</evidence>
<feature type="region of interest" description="Disordered" evidence="8">
    <location>
        <begin position="482"/>
        <end position="514"/>
    </location>
</feature>
<dbReference type="Pfam" id="PF02133">
    <property type="entry name" value="Transp_cyt_pur"/>
    <property type="match status" value="1"/>
</dbReference>
<feature type="transmembrane region" description="Helical" evidence="9">
    <location>
        <begin position="341"/>
        <end position="361"/>
    </location>
</feature>
<keyword evidence="11" id="KW-1185">Reference proteome</keyword>
<feature type="region of interest" description="Disordered" evidence="8">
    <location>
        <begin position="1"/>
        <end position="24"/>
    </location>
</feature>
<dbReference type="RefSeq" id="WP_305390450.1">
    <property type="nucleotide sequence ID" value="NZ_CP117426.1"/>
</dbReference>